<protein>
    <submittedName>
        <fullName evidence="2">Uncharacterized protein</fullName>
    </submittedName>
</protein>
<reference evidence="2 3" key="1">
    <citation type="submission" date="2016-03" db="EMBL/GenBank/DDBJ databases">
        <title>Trachymyrmex septentrionalis WGS genome.</title>
        <authorList>
            <person name="Nygaard S."/>
            <person name="Hu H."/>
            <person name="Boomsma J."/>
            <person name="Zhang G."/>
        </authorList>
    </citation>
    <scope>NUCLEOTIDE SEQUENCE [LARGE SCALE GENOMIC DNA]</scope>
    <source>
        <strain evidence="2">Tsep2-gDNA-1</strain>
        <tissue evidence="2">Whole body</tissue>
    </source>
</reference>
<keyword evidence="1" id="KW-0812">Transmembrane</keyword>
<dbReference type="Proteomes" id="UP000078541">
    <property type="component" value="Unassembled WGS sequence"/>
</dbReference>
<sequence>CSCVLDCCKFKGTHSYDRIAEIFLDIFSKYGLKHGYLHCDGDDDGDKKTTKFEIIPDESSITSTNLYYAIFSKCITLFRSDSNRFYGQLSPTLFLLKKRLQSFQKQNLQHIGFILSLHKWSLSLLTNYLTVKKLFFKFNTSLCSFAAMEMLFFFAEFIYSVAYKTIIFGQMLLKINFSKKKSHSFK</sequence>
<dbReference type="EMBL" id="KQ981989">
    <property type="protein sequence ID" value="KYN31160.1"/>
    <property type="molecule type" value="Genomic_DNA"/>
</dbReference>
<evidence type="ECO:0000313" key="3">
    <source>
        <dbReference type="Proteomes" id="UP000078541"/>
    </source>
</evidence>
<proteinExistence type="predicted"/>
<feature type="non-terminal residue" evidence="2">
    <location>
        <position position="1"/>
    </location>
</feature>
<keyword evidence="3" id="KW-1185">Reference proteome</keyword>
<feature type="transmembrane region" description="Helical" evidence="1">
    <location>
        <begin position="150"/>
        <end position="173"/>
    </location>
</feature>
<evidence type="ECO:0000256" key="1">
    <source>
        <dbReference type="SAM" id="Phobius"/>
    </source>
</evidence>
<name>A0A195ESD4_9HYME</name>
<organism evidence="2 3">
    <name type="scientific">Trachymyrmex septentrionalis</name>
    <dbReference type="NCBI Taxonomy" id="34720"/>
    <lineage>
        <taxon>Eukaryota</taxon>
        <taxon>Metazoa</taxon>
        <taxon>Ecdysozoa</taxon>
        <taxon>Arthropoda</taxon>
        <taxon>Hexapoda</taxon>
        <taxon>Insecta</taxon>
        <taxon>Pterygota</taxon>
        <taxon>Neoptera</taxon>
        <taxon>Endopterygota</taxon>
        <taxon>Hymenoptera</taxon>
        <taxon>Apocrita</taxon>
        <taxon>Aculeata</taxon>
        <taxon>Formicoidea</taxon>
        <taxon>Formicidae</taxon>
        <taxon>Myrmicinae</taxon>
        <taxon>Trachymyrmex</taxon>
    </lineage>
</organism>
<accession>A0A195ESD4</accession>
<dbReference type="AlphaFoldDB" id="A0A195ESD4"/>
<evidence type="ECO:0000313" key="2">
    <source>
        <dbReference type="EMBL" id="KYN31160.1"/>
    </source>
</evidence>
<keyword evidence="1" id="KW-1133">Transmembrane helix</keyword>
<gene>
    <name evidence="2" type="ORF">ALC56_14547</name>
</gene>
<keyword evidence="1" id="KW-0472">Membrane</keyword>